<dbReference type="InterPro" id="IPR037917">
    <property type="entry name" value="Ypt35_PX"/>
</dbReference>
<dbReference type="GO" id="GO:0005774">
    <property type="term" value="C:vacuolar membrane"/>
    <property type="evidence" value="ECO:0007669"/>
    <property type="project" value="UniProtKB-SubCell"/>
</dbReference>
<sequence length="236" mass="26197">MTSTSTSVSQGSLSQSTPKIELLRAQSEIDVEEEARLYDELLYSNDYEASLSENSSQLRVPHSTNFPSAQFRPTHRPRQRSRSLPPESIFSADIFLSDNRTTAADSPPLFAQDVRIDGWSVVGDGAPKLGTSANKGASIGGGAYVVYDCVITTREGTTMHLLKRYSAFEELRVLLKRTLPPSLVPCIPTLPPKSAFARFRPTFLDSRRKLLQFFLASILLHPDIGGREVVRRWVLA</sequence>
<dbReference type="EMBL" id="JADNYJ010000146">
    <property type="protein sequence ID" value="KAF8879770.1"/>
    <property type="molecule type" value="Genomic_DNA"/>
</dbReference>
<dbReference type="Pfam" id="PF00787">
    <property type="entry name" value="PX"/>
    <property type="match status" value="1"/>
</dbReference>
<comment type="similarity">
    <text evidence="3">Belongs to the YPT35 family.</text>
</comment>
<dbReference type="GO" id="GO:0010008">
    <property type="term" value="C:endosome membrane"/>
    <property type="evidence" value="ECO:0007669"/>
    <property type="project" value="UniProtKB-SubCell"/>
</dbReference>
<dbReference type="AlphaFoldDB" id="A0A9P5NDG1"/>
<organism evidence="12 13">
    <name type="scientific">Gymnopilus junonius</name>
    <name type="common">Spectacular rustgill mushroom</name>
    <name type="synonym">Gymnopilus spectabilis subsp. junonius</name>
    <dbReference type="NCBI Taxonomy" id="109634"/>
    <lineage>
        <taxon>Eukaryota</taxon>
        <taxon>Fungi</taxon>
        <taxon>Dikarya</taxon>
        <taxon>Basidiomycota</taxon>
        <taxon>Agaricomycotina</taxon>
        <taxon>Agaricomycetes</taxon>
        <taxon>Agaricomycetidae</taxon>
        <taxon>Agaricales</taxon>
        <taxon>Agaricineae</taxon>
        <taxon>Hymenogastraceae</taxon>
        <taxon>Gymnopilus</taxon>
    </lineage>
</organism>
<dbReference type="GO" id="GO:0032266">
    <property type="term" value="F:phosphatidylinositol-3-phosphate binding"/>
    <property type="evidence" value="ECO:0007669"/>
    <property type="project" value="InterPro"/>
</dbReference>
<keyword evidence="5" id="KW-0967">Endosome</keyword>
<feature type="region of interest" description="Disordered" evidence="10">
    <location>
        <begin position="53"/>
        <end position="84"/>
    </location>
</feature>
<evidence type="ECO:0000256" key="5">
    <source>
        <dbReference type="ARBA" id="ARBA00022753"/>
    </source>
</evidence>
<evidence type="ECO:0000256" key="4">
    <source>
        <dbReference type="ARBA" id="ARBA00022554"/>
    </source>
</evidence>
<evidence type="ECO:0000313" key="13">
    <source>
        <dbReference type="Proteomes" id="UP000724874"/>
    </source>
</evidence>
<reference evidence="12" key="1">
    <citation type="submission" date="2020-11" db="EMBL/GenBank/DDBJ databases">
        <authorList>
            <consortium name="DOE Joint Genome Institute"/>
            <person name="Ahrendt S."/>
            <person name="Riley R."/>
            <person name="Andreopoulos W."/>
            <person name="LaButti K."/>
            <person name="Pangilinan J."/>
            <person name="Ruiz-duenas F.J."/>
            <person name="Barrasa J.M."/>
            <person name="Sanchez-Garcia M."/>
            <person name="Camarero S."/>
            <person name="Miyauchi S."/>
            <person name="Serrano A."/>
            <person name="Linde D."/>
            <person name="Babiker R."/>
            <person name="Drula E."/>
            <person name="Ayuso-Fernandez I."/>
            <person name="Pacheco R."/>
            <person name="Padilla G."/>
            <person name="Ferreira P."/>
            <person name="Barriuso J."/>
            <person name="Kellner H."/>
            <person name="Castanera R."/>
            <person name="Alfaro M."/>
            <person name="Ramirez L."/>
            <person name="Pisabarro A.G."/>
            <person name="Kuo A."/>
            <person name="Tritt A."/>
            <person name="Lipzen A."/>
            <person name="He G."/>
            <person name="Yan M."/>
            <person name="Ng V."/>
            <person name="Cullen D."/>
            <person name="Martin F."/>
            <person name="Rosso M.-N."/>
            <person name="Henrissat B."/>
            <person name="Hibbett D."/>
            <person name="Martinez A.T."/>
            <person name="Grigoriev I.V."/>
        </authorList>
    </citation>
    <scope>NUCLEOTIDE SEQUENCE</scope>
    <source>
        <strain evidence="12">AH 44721</strain>
    </source>
</reference>
<dbReference type="InterPro" id="IPR036871">
    <property type="entry name" value="PX_dom_sf"/>
</dbReference>
<evidence type="ECO:0000256" key="7">
    <source>
        <dbReference type="ARBA" id="ARBA00033728"/>
    </source>
</evidence>
<evidence type="ECO:0000256" key="6">
    <source>
        <dbReference type="ARBA" id="ARBA00023136"/>
    </source>
</evidence>
<evidence type="ECO:0000256" key="1">
    <source>
        <dbReference type="ARBA" id="ARBA00004148"/>
    </source>
</evidence>
<keyword evidence="6" id="KW-0472">Membrane</keyword>
<dbReference type="OrthoDB" id="10254720at2759"/>
<gene>
    <name evidence="12" type="ORF">CPB84DRAFT_287566</name>
</gene>
<evidence type="ECO:0000256" key="10">
    <source>
        <dbReference type="SAM" id="MobiDB-lite"/>
    </source>
</evidence>
<keyword evidence="13" id="KW-1185">Reference proteome</keyword>
<feature type="domain" description="PX" evidence="11">
    <location>
        <begin position="125"/>
        <end position="236"/>
    </location>
</feature>
<dbReference type="Gene3D" id="3.30.1520.10">
    <property type="entry name" value="Phox-like domain"/>
    <property type="match status" value="1"/>
</dbReference>
<dbReference type="InterPro" id="IPR001683">
    <property type="entry name" value="PX_dom"/>
</dbReference>
<dbReference type="SUPFAM" id="SSF64268">
    <property type="entry name" value="PX domain"/>
    <property type="match status" value="1"/>
</dbReference>
<comment type="subcellular location">
    <subcellularLocation>
        <location evidence="2">Endosome</location>
    </subcellularLocation>
    <subcellularLocation>
        <location evidence="1">Vacuole membrane</location>
        <topology evidence="1">Peripheral membrane protein</topology>
    </subcellularLocation>
</comment>
<evidence type="ECO:0000259" key="11">
    <source>
        <dbReference type="PROSITE" id="PS50195"/>
    </source>
</evidence>
<feature type="compositionally biased region" description="Polar residues" evidence="10">
    <location>
        <begin position="53"/>
        <end position="68"/>
    </location>
</feature>
<dbReference type="CDD" id="cd07280">
    <property type="entry name" value="PX_YPT35"/>
    <property type="match status" value="1"/>
</dbReference>
<proteinExistence type="inferred from homology"/>
<name>A0A9P5NDG1_GYMJU</name>
<evidence type="ECO:0000313" key="12">
    <source>
        <dbReference type="EMBL" id="KAF8879770.1"/>
    </source>
</evidence>
<keyword evidence="4" id="KW-0926">Vacuole</keyword>
<comment type="function">
    <text evidence="7">Recruits the lipid transfer protein VPS13 to endosomal and vacuolar membranes.</text>
</comment>
<evidence type="ECO:0000256" key="2">
    <source>
        <dbReference type="ARBA" id="ARBA00004177"/>
    </source>
</evidence>
<accession>A0A9P5NDG1</accession>
<dbReference type="PROSITE" id="PS50195">
    <property type="entry name" value="PX"/>
    <property type="match status" value="1"/>
</dbReference>
<dbReference type="Proteomes" id="UP000724874">
    <property type="component" value="Unassembled WGS sequence"/>
</dbReference>
<protein>
    <recommendedName>
        <fullName evidence="8">Endosomal/vacuolar adapter protein YPT35</fullName>
    </recommendedName>
    <alternativeName>
        <fullName evidence="9">PX domain-containing protein YPT35</fullName>
    </alternativeName>
</protein>
<evidence type="ECO:0000256" key="3">
    <source>
        <dbReference type="ARBA" id="ARBA00007426"/>
    </source>
</evidence>
<evidence type="ECO:0000256" key="8">
    <source>
        <dbReference type="ARBA" id="ARBA00033774"/>
    </source>
</evidence>
<comment type="caution">
    <text evidence="12">The sequence shown here is derived from an EMBL/GenBank/DDBJ whole genome shotgun (WGS) entry which is preliminary data.</text>
</comment>
<evidence type="ECO:0000256" key="9">
    <source>
        <dbReference type="ARBA" id="ARBA00033785"/>
    </source>
</evidence>